<dbReference type="InterPro" id="IPR037143">
    <property type="entry name" value="4-PPantetheinyl_Trfase_dom_sf"/>
</dbReference>
<dbReference type="GO" id="GO:0008897">
    <property type="term" value="F:holo-[acyl-carrier-protein] synthase activity"/>
    <property type="evidence" value="ECO:0007669"/>
    <property type="project" value="InterPro"/>
</dbReference>
<feature type="domain" description="4'-phosphopantetheinyl transferase" evidence="14">
    <location>
        <begin position="128"/>
        <end position="208"/>
    </location>
</feature>
<feature type="binding site" evidence="12">
    <location>
        <position position="65"/>
    </location>
    <ligand>
        <name>CoA</name>
        <dbReference type="ChEBI" id="CHEBI:57287"/>
    </ligand>
</feature>
<evidence type="ECO:0000256" key="3">
    <source>
        <dbReference type="ARBA" id="ARBA00008342"/>
    </source>
</evidence>
<evidence type="ECO:0000256" key="5">
    <source>
        <dbReference type="ARBA" id="ARBA00019087"/>
    </source>
</evidence>
<dbReference type="GO" id="GO:0000287">
    <property type="term" value="F:magnesium ion binding"/>
    <property type="evidence" value="ECO:0007669"/>
    <property type="project" value="InterPro"/>
</dbReference>
<feature type="binding site" evidence="12">
    <location>
        <position position="131"/>
    </location>
    <ligand>
        <name>CoA</name>
        <dbReference type="ChEBI" id="CHEBI:57287"/>
    </ligand>
</feature>
<evidence type="ECO:0000256" key="2">
    <source>
        <dbReference type="ARBA" id="ARBA00004993"/>
    </source>
</evidence>
<dbReference type="Pfam" id="PF17837">
    <property type="entry name" value="4PPT_N"/>
    <property type="match status" value="1"/>
</dbReference>
<dbReference type="InterPro" id="IPR003542">
    <property type="entry name" value="Enbac_synth_compD-like"/>
</dbReference>
<dbReference type="GO" id="GO:0009239">
    <property type="term" value="P:enterobactin biosynthetic process"/>
    <property type="evidence" value="ECO:0007669"/>
    <property type="project" value="UniProtKB-UniPathway"/>
</dbReference>
<dbReference type="PANTHER" id="PTHR38096:SF1">
    <property type="entry name" value="ENTEROBACTIN SYNTHASE COMPONENT D"/>
    <property type="match status" value="1"/>
</dbReference>
<dbReference type="PRINTS" id="PR01399">
    <property type="entry name" value="ENTSNTHTASED"/>
</dbReference>
<accession>A0A7Y3ZZF3</accession>
<dbReference type="RefSeq" id="WP_171360968.1">
    <property type="nucleotide sequence ID" value="NZ_VTXC01000023.1"/>
</dbReference>
<sequence>MNNYNKENNVSNLDFLIPSQVGPIELPDTIEFKYSVFDVSSYSQSLFQHYGVDMPQSLQSAVNKRCAEYLAGRIVARQAIERINGTKPQLGTHKDRSPIWPKGLIGSITHSDRFAAAALAQQKYHQFLGIDFEHWINAQLADELSGQILDKYEKQLLSQCSISFEQGVTLIFSAKESFYKALYPHVKTFFGFDEARVSSMDVASGRFTIELLTSFGDEFEQGWEIKGYFKMLPDGILTYIFY</sequence>
<reference evidence="16 17" key="1">
    <citation type="submission" date="2019-09" db="EMBL/GenBank/DDBJ databases">
        <title>Draft genome sequencing and comparative genomics of hatchery-associated Vibrios.</title>
        <authorList>
            <person name="Kehlet-Delgado H."/>
            <person name="Mueller R.S."/>
        </authorList>
    </citation>
    <scope>NUCLEOTIDE SEQUENCE [LARGE SCALE GENOMIC DNA]</scope>
    <source>
        <strain evidence="16 17">99-46-Y</strain>
    </source>
</reference>
<evidence type="ECO:0000259" key="14">
    <source>
        <dbReference type="Pfam" id="PF01648"/>
    </source>
</evidence>
<feature type="domain" description="4'-phosphopantetheinyl transferase N-terminal" evidence="15">
    <location>
        <begin position="57"/>
        <end position="120"/>
    </location>
</feature>
<evidence type="ECO:0000256" key="4">
    <source>
        <dbReference type="ARBA" id="ARBA00011503"/>
    </source>
</evidence>
<dbReference type="GO" id="GO:0005886">
    <property type="term" value="C:plasma membrane"/>
    <property type="evidence" value="ECO:0007669"/>
    <property type="project" value="TreeGrafter"/>
</dbReference>
<name>A0A7Y3ZZF3_9VIBR</name>
<protein>
    <recommendedName>
        <fullName evidence="5">Enterobactin synthase component D</fullName>
    </recommendedName>
    <alternativeName>
        <fullName evidence="8">4'-phosphopantetheinyl transferase EntD</fullName>
    </alternativeName>
    <alternativeName>
        <fullName evidence="9">Enterochelin synthase D</fullName>
    </alternativeName>
</protein>
<comment type="catalytic activity">
    <reaction evidence="11">
        <text>apo-[peptidyl-carrier protein] + CoA = holo-[peptidyl-carrier protein] + adenosine 3',5'-bisphosphate + H(+)</text>
        <dbReference type="Rhea" id="RHEA:46228"/>
        <dbReference type="Rhea" id="RHEA-COMP:11479"/>
        <dbReference type="Rhea" id="RHEA-COMP:11480"/>
        <dbReference type="ChEBI" id="CHEBI:15378"/>
        <dbReference type="ChEBI" id="CHEBI:29999"/>
        <dbReference type="ChEBI" id="CHEBI:57287"/>
        <dbReference type="ChEBI" id="CHEBI:58343"/>
        <dbReference type="ChEBI" id="CHEBI:64479"/>
    </reaction>
</comment>
<dbReference type="InterPro" id="IPR008278">
    <property type="entry name" value="4-PPantetheinyl_Trfase_dom"/>
</dbReference>
<dbReference type="GO" id="GO:0009366">
    <property type="term" value="C:enterobactin synthetase complex"/>
    <property type="evidence" value="ECO:0007669"/>
    <property type="project" value="InterPro"/>
</dbReference>
<keyword evidence="7" id="KW-0259">Enterobactin biosynthesis</keyword>
<feature type="binding site" evidence="13">
    <location>
        <position position="131"/>
    </location>
    <ligand>
        <name>Mg(2+)</name>
        <dbReference type="ChEBI" id="CHEBI:18420"/>
    </ligand>
</feature>
<feature type="binding site" evidence="12">
    <location>
        <position position="180"/>
    </location>
    <ligand>
        <name>CoA</name>
        <dbReference type="ChEBI" id="CHEBI:57287"/>
    </ligand>
</feature>
<comment type="pathway">
    <text evidence="2">Siderophore biosynthesis; enterobactin biosynthesis.</text>
</comment>
<dbReference type="SUPFAM" id="SSF56214">
    <property type="entry name" value="4'-phosphopantetheinyl transferase"/>
    <property type="match status" value="1"/>
</dbReference>
<evidence type="ECO:0000256" key="10">
    <source>
        <dbReference type="ARBA" id="ARBA00049176"/>
    </source>
</evidence>
<comment type="function">
    <text evidence="1">Involved in the biosynthesis of the siderophore enterobactin (enterochelin), which is a macrocyclic trimeric lactone of N-(2,3-dihydroxybenzoyl)-serine. The serine trilactone serves as a scaffolding for the three catechol functionalities that provide hexadentate coordination for the tightly ligated iron(2+) atoms. Plays an essential role in the assembly of the enterobactin by catalyzing the transfer of the 4'-phosphopantetheine (Ppant) moiety from coenzyme A to the apo-domains of both EntB (ArCP domain) and EntF (PCP domain) to yield their holo-forms which make them competent for the activation of 2,3-dihydroxybenzoate (DHB) and L-serine, respectively.</text>
</comment>
<evidence type="ECO:0000256" key="7">
    <source>
        <dbReference type="ARBA" id="ARBA00023191"/>
    </source>
</evidence>
<dbReference type="AlphaFoldDB" id="A0A7Y3ZZF3"/>
<evidence type="ECO:0000256" key="6">
    <source>
        <dbReference type="ARBA" id="ARBA00022679"/>
    </source>
</evidence>
<dbReference type="InterPro" id="IPR041354">
    <property type="entry name" value="4PPT_N"/>
</dbReference>
<comment type="caution">
    <text evidence="16">The sequence shown here is derived from an EMBL/GenBank/DDBJ whole genome shotgun (WGS) entry which is preliminary data.</text>
</comment>
<evidence type="ECO:0000256" key="8">
    <source>
        <dbReference type="ARBA" id="ARBA00029894"/>
    </source>
</evidence>
<comment type="catalytic activity">
    <reaction evidence="10">
        <text>apo-[aryl-carrier protein] + CoA = holo-[aryl-carrier protein] + adenosine 3',5'-bisphosphate + H(+)</text>
        <dbReference type="Rhea" id="RHEA:48404"/>
        <dbReference type="Rhea" id="RHEA-COMP:15903"/>
        <dbReference type="Rhea" id="RHEA-COMP:17557"/>
        <dbReference type="ChEBI" id="CHEBI:15378"/>
        <dbReference type="ChEBI" id="CHEBI:29999"/>
        <dbReference type="ChEBI" id="CHEBI:57287"/>
        <dbReference type="ChEBI" id="CHEBI:58343"/>
        <dbReference type="ChEBI" id="CHEBI:64479"/>
    </reaction>
</comment>
<dbReference type="PANTHER" id="PTHR38096">
    <property type="entry name" value="ENTEROBACTIN SYNTHASE COMPONENT D"/>
    <property type="match status" value="1"/>
</dbReference>
<keyword evidence="6 16" id="KW-0808">Transferase</keyword>
<dbReference type="Pfam" id="PF01648">
    <property type="entry name" value="ACPS"/>
    <property type="match status" value="1"/>
</dbReference>
<feature type="binding site" evidence="12">
    <location>
        <position position="176"/>
    </location>
    <ligand>
        <name>CoA</name>
        <dbReference type="ChEBI" id="CHEBI:57287"/>
    </ligand>
</feature>
<keyword evidence="13" id="KW-0479">Metal-binding</keyword>
<evidence type="ECO:0000256" key="13">
    <source>
        <dbReference type="PIRSR" id="PIRSR603542-2"/>
    </source>
</evidence>
<organism evidence="16 17">
    <name type="scientific">Vibrio pectenicida</name>
    <dbReference type="NCBI Taxonomy" id="62763"/>
    <lineage>
        <taxon>Bacteria</taxon>
        <taxon>Pseudomonadati</taxon>
        <taxon>Pseudomonadota</taxon>
        <taxon>Gammaproteobacteria</taxon>
        <taxon>Vibrionales</taxon>
        <taxon>Vibrionaceae</taxon>
        <taxon>Vibrio</taxon>
    </lineage>
</organism>
<feature type="binding site" evidence="12">
    <location>
        <begin position="109"/>
        <end position="110"/>
    </location>
    <ligand>
        <name>CoA</name>
        <dbReference type="ChEBI" id="CHEBI:57287"/>
    </ligand>
</feature>
<evidence type="ECO:0000256" key="1">
    <source>
        <dbReference type="ARBA" id="ARBA00003937"/>
    </source>
</evidence>
<evidence type="ECO:0000313" key="16">
    <source>
        <dbReference type="EMBL" id="NOH71671.1"/>
    </source>
</evidence>
<comment type="subunit">
    <text evidence="4">EntB, EntD, EntE, and EntF form a multienzyme complex called enterobactin synthase.</text>
</comment>
<comment type="similarity">
    <text evidence="3">Belongs to the P-Pant transferase superfamily. EntD family.</text>
</comment>
<evidence type="ECO:0000313" key="17">
    <source>
        <dbReference type="Proteomes" id="UP000565719"/>
    </source>
</evidence>
<dbReference type="UniPathway" id="UPA00017"/>
<evidence type="ECO:0000259" key="15">
    <source>
        <dbReference type="Pfam" id="PF17837"/>
    </source>
</evidence>
<evidence type="ECO:0000256" key="12">
    <source>
        <dbReference type="PIRSR" id="PIRSR603542-1"/>
    </source>
</evidence>
<comment type="cofactor">
    <cofactor evidence="13">
        <name>Mg(2+)</name>
        <dbReference type="ChEBI" id="CHEBI:18420"/>
    </cofactor>
</comment>
<feature type="binding site" evidence="12">
    <location>
        <position position="73"/>
    </location>
    <ligand>
        <name>CoA</name>
        <dbReference type="ChEBI" id="CHEBI:57287"/>
    </ligand>
</feature>
<dbReference type="Proteomes" id="UP000565719">
    <property type="component" value="Unassembled WGS sequence"/>
</dbReference>
<gene>
    <name evidence="16" type="ORF">F0225_10025</name>
</gene>
<feature type="binding site" evidence="13">
    <location>
        <position position="133"/>
    </location>
    <ligand>
        <name>Mg(2+)</name>
        <dbReference type="ChEBI" id="CHEBI:18420"/>
    </ligand>
</feature>
<keyword evidence="13" id="KW-0460">Magnesium</keyword>
<evidence type="ECO:0000256" key="9">
    <source>
        <dbReference type="ARBA" id="ARBA00031996"/>
    </source>
</evidence>
<dbReference type="EMBL" id="VTXC01000023">
    <property type="protein sequence ID" value="NOH71671.1"/>
    <property type="molecule type" value="Genomic_DNA"/>
</dbReference>
<evidence type="ECO:0000256" key="11">
    <source>
        <dbReference type="ARBA" id="ARBA00049191"/>
    </source>
</evidence>
<proteinExistence type="inferred from homology"/>